<reference evidence="1 4" key="2">
    <citation type="submission" date="2023-11" db="EMBL/GenBank/DDBJ databases">
        <title>Plant-associative lifestyle of Vibrio porteresiae and its evolutionary dynamics.</title>
        <authorList>
            <person name="Rameshkumar N."/>
            <person name="Kirti K."/>
        </authorList>
    </citation>
    <scope>NUCLEOTIDE SEQUENCE [LARGE SCALE GENOMIC DNA]</scope>
    <source>
        <strain evidence="1 4">MSSRF38</strain>
    </source>
</reference>
<protein>
    <submittedName>
        <fullName evidence="2">Uncharacterized protein</fullName>
    </submittedName>
</protein>
<organism evidence="2 3">
    <name type="scientific">Vibrio mangrovi</name>
    <dbReference type="NCBI Taxonomy" id="474394"/>
    <lineage>
        <taxon>Bacteria</taxon>
        <taxon>Pseudomonadati</taxon>
        <taxon>Pseudomonadota</taxon>
        <taxon>Gammaproteobacteria</taxon>
        <taxon>Vibrionales</taxon>
        <taxon>Vibrionaceae</taxon>
        <taxon>Vibrio</taxon>
    </lineage>
</organism>
<dbReference type="Proteomes" id="UP000196125">
    <property type="component" value="Unassembled WGS sequence"/>
</dbReference>
<evidence type="ECO:0000313" key="1">
    <source>
        <dbReference type="EMBL" id="MDW6004150.1"/>
    </source>
</evidence>
<keyword evidence="4" id="KW-1185">Reference proteome</keyword>
<gene>
    <name evidence="1" type="ORF">SBX37_14915</name>
    <name evidence="2" type="ORF">VIM7927_00275</name>
</gene>
<dbReference type="InterPro" id="IPR011059">
    <property type="entry name" value="Metal-dep_hydrolase_composite"/>
</dbReference>
<evidence type="ECO:0000313" key="2">
    <source>
        <dbReference type="EMBL" id="SMR99053.1"/>
    </source>
</evidence>
<name>A0A1Y6ISK3_9VIBR</name>
<dbReference type="Gene3D" id="2.30.40.10">
    <property type="entry name" value="Urease, subunit C, domain 1"/>
    <property type="match status" value="1"/>
</dbReference>
<dbReference type="EMBL" id="FXXI01000001">
    <property type="protein sequence ID" value="SMR99053.1"/>
    <property type="molecule type" value="Genomic_DNA"/>
</dbReference>
<dbReference type="AlphaFoldDB" id="A0A1Y6ISK3"/>
<evidence type="ECO:0000313" key="4">
    <source>
        <dbReference type="Proteomes" id="UP001283366"/>
    </source>
</evidence>
<reference evidence="2 3" key="1">
    <citation type="submission" date="2017-05" db="EMBL/GenBank/DDBJ databases">
        <authorList>
            <person name="Song R."/>
            <person name="Chenine A.L."/>
            <person name="Ruprecht R.M."/>
        </authorList>
    </citation>
    <scope>NUCLEOTIDE SEQUENCE [LARGE SCALE GENOMIC DNA]</scope>
    <source>
        <strain evidence="2 3">CECT 7927</strain>
    </source>
</reference>
<evidence type="ECO:0000313" key="3">
    <source>
        <dbReference type="Proteomes" id="UP000196125"/>
    </source>
</evidence>
<accession>A0A1Y6ISK3</accession>
<dbReference type="EMBL" id="JAWRCO010000001">
    <property type="protein sequence ID" value="MDW6004150.1"/>
    <property type="molecule type" value="Genomic_DNA"/>
</dbReference>
<sequence>MKIINARLRGSDVLYSIQIKDGIFQAIQPQGGISHETADIDAMGKFVVLLLLNLTSIWMRF</sequence>
<dbReference type="GO" id="GO:0016810">
    <property type="term" value="F:hydrolase activity, acting on carbon-nitrogen (but not peptide) bonds"/>
    <property type="evidence" value="ECO:0007669"/>
    <property type="project" value="InterPro"/>
</dbReference>
<proteinExistence type="predicted"/>
<dbReference type="Proteomes" id="UP001283366">
    <property type="component" value="Unassembled WGS sequence"/>
</dbReference>